<feature type="compositionally biased region" description="Polar residues" evidence="1">
    <location>
        <begin position="1"/>
        <end position="14"/>
    </location>
</feature>
<dbReference type="Proteomes" id="UP000663827">
    <property type="component" value="Unassembled WGS sequence"/>
</dbReference>
<feature type="compositionally biased region" description="Polar residues" evidence="1">
    <location>
        <begin position="235"/>
        <end position="245"/>
    </location>
</feature>
<protein>
    <recommendedName>
        <fullName evidence="4">Thioredoxin-like protein AAED1</fullName>
    </recommendedName>
</protein>
<feature type="compositionally biased region" description="Basic residues" evidence="1">
    <location>
        <begin position="317"/>
        <end position="327"/>
    </location>
</feature>
<evidence type="ECO:0000313" key="3">
    <source>
        <dbReference type="Proteomes" id="UP000663827"/>
    </source>
</evidence>
<dbReference type="InterPro" id="IPR036249">
    <property type="entry name" value="Thioredoxin-like_sf"/>
</dbReference>
<feature type="region of interest" description="Disordered" evidence="1">
    <location>
        <begin position="173"/>
        <end position="206"/>
    </location>
</feature>
<accession>A0A8H3DX52</accession>
<dbReference type="AlphaFoldDB" id="A0A8H3DX52"/>
<name>A0A8H3DX52_9AGAM</name>
<dbReference type="PANTHER" id="PTHR28630">
    <property type="match status" value="1"/>
</dbReference>
<comment type="caution">
    <text evidence="2">The sequence shown here is derived from an EMBL/GenBank/DDBJ whole genome shotgun (WGS) entry which is preliminary data.</text>
</comment>
<dbReference type="PANTHER" id="PTHR28630:SF3">
    <property type="entry name" value="PEROXIREDOXIN-LIKE 2C"/>
    <property type="match status" value="1"/>
</dbReference>
<gene>
    <name evidence="2" type="ORF">RDB_LOCUS75350</name>
</gene>
<evidence type="ECO:0008006" key="4">
    <source>
        <dbReference type="Google" id="ProtNLM"/>
    </source>
</evidence>
<feature type="region of interest" description="Disordered" evidence="1">
    <location>
        <begin position="226"/>
        <end position="248"/>
    </location>
</feature>
<dbReference type="InterPro" id="IPR032801">
    <property type="entry name" value="PXL2A/B/C"/>
</dbReference>
<feature type="region of interest" description="Disordered" evidence="1">
    <location>
        <begin position="117"/>
        <end position="159"/>
    </location>
</feature>
<dbReference type="SUPFAM" id="SSF52833">
    <property type="entry name" value="Thioredoxin-like"/>
    <property type="match status" value="1"/>
</dbReference>
<dbReference type="Gene3D" id="3.40.30.10">
    <property type="entry name" value="Glutaredoxin"/>
    <property type="match status" value="1"/>
</dbReference>
<reference evidence="2" key="1">
    <citation type="submission" date="2021-01" db="EMBL/GenBank/DDBJ databases">
        <authorList>
            <person name="Kaushik A."/>
        </authorList>
    </citation>
    <scope>NUCLEOTIDE SEQUENCE</scope>
    <source>
        <strain evidence="2">AG5</strain>
    </source>
</reference>
<feature type="region of interest" description="Disordered" evidence="1">
    <location>
        <begin position="1"/>
        <end position="24"/>
    </location>
</feature>
<proteinExistence type="predicted"/>
<organism evidence="2 3">
    <name type="scientific">Rhizoctonia solani</name>
    <dbReference type="NCBI Taxonomy" id="456999"/>
    <lineage>
        <taxon>Eukaryota</taxon>
        <taxon>Fungi</taxon>
        <taxon>Dikarya</taxon>
        <taxon>Basidiomycota</taxon>
        <taxon>Agaricomycotina</taxon>
        <taxon>Agaricomycetes</taxon>
        <taxon>Cantharellales</taxon>
        <taxon>Ceratobasidiaceae</taxon>
        <taxon>Rhizoctonia</taxon>
    </lineage>
</organism>
<evidence type="ECO:0000313" key="2">
    <source>
        <dbReference type="EMBL" id="CAE7141192.1"/>
    </source>
</evidence>
<evidence type="ECO:0000256" key="1">
    <source>
        <dbReference type="SAM" id="MobiDB-lite"/>
    </source>
</evidence>
<sequence length="666" mass="73608">MSSDGEPTNPYLNDSSSSTTFHTSISSFSQLTSQTSLAHSIKARYPEPYTDDPFLPLKELRRLRSSEILTPIRVDAHISDDEDIANVDVSPTSSTFVRPYTSYFARTHSIDSLIEDPELASNKARKRPPPIQVGNQEPRSSPAEIAAEQDEENDVVGSPRSLKLSDASAFSLSLFPPTPTTPMNRQSWRRSADSSVRGPMAFSTPRHPYRTRATMEIDRPRSFKPTRASVDVHSTPYTSNSSDSFYSGRESDSAFETCAETLGRRSRDLLQSTEDVRVTRKPVPTIEPEPEPIEMSLVESVPSSSPPSTSTLSISKPKSKKKGRKLVISHPHMNDASGTTLPIGPKVTYSSSIGSLRDELLGGKGKKLKTKSFDRYALPTEDQLRTASDMLVYDQHAHPVRFGSIFQNQKTAICFIRHFWCPLCQDYISSIAHLTEPSLIHKAGVKLVIIGNGSPRMIESYKTVLGCAYEMYTDPGRKVYHALGMTVRTNDGGSRAEKGAYVKHGTFTGTMMVLGRALKMPLANAGDIKQLGGEFVLGPGLTCSFASRMHTTRSHTPIRDLLRAAGVSTNPEATELSFLGSDSKRWTDALNEDMDSLIRRGLRTSCGDQCSLDEVGHKLDLGEFRRLIERMKDQDSEPATTYLVEVMGQSRTRLDQLEAVTETRGQ</sequence>
<feature type="region of interest" description="Disordered" evidence="1">
    <location>
        <begin position="273"/>
        <end position="341"/>
    </location>
</feature>
<feature type="compositionally biased region" description="Low complexity" evidence="1">
    <location>
        <begin position="293"/>
        <end position="316"/>
    </location>
</feature>
<feature type="compositionally biased region" description="Low complexity" evidence="1">
    <location>
        <begin position="15"/>
        <end position="24"/>
    </location>
</feature>
<dbReference type="EMBL" id="CAJNJQ010001515">
    <property type="protein sequence ID" value="CAE7141192.1"/>
    <property type="molecule type" value="Genomic_DNA"/>
</dbReference>
<dbReference type="Pfam" id="PF13911">
    <property type="entry name" value="AhpC-TSA_2"/>
    <property type="match status" value="1"/>
</dbReference>
<dbReference type="CDD" id="cd02970">
    <property type="entry name" value="PRX_like2"/>
    <property type="match status" value="1"/>
</dbReference>